<dbReference type="AlphaFoldDB" id="A0A563W244"/>
<dbReference type="InterPro" id="IPR004323">
    <property type="entry name" value="Ion_tolerance_CutA"/>
</dbReference>
<name>A0A563W244_9CYAN</name>
<evidence type="ECO:0000313" key="3">
    <source>
        <dbReference type="Proteomes" id="UP000320055"/>
    </source>
</evidence>
<keyword evidence="3" id="KW-1185">Reference proteome</keyword>
<dbReference type="SUPFAM" id="SSF54913">
    <property type="entry name" value="GlnB-like"/>
    <property type="match status" value="1"/>
</dbReference>
<proteinExistence type="inferred from homology"/>
<protein>
    <submittedName>
        <fullName evidence="2">Divalent-cation tolerance protein CutA</fullName>
    </submittedName>
</protein>
<dbReference type="InterPro" id="IPR011322">
    <property type="entry name" value="N-reg_PII-like_a/b"/>
</dbReference>
<accession>A0A563W244</accession>
<dbReference type="PANTHER" id="PTHR23419">
    <property type="entry name" value="DIVALENT CATION TOLERANCE CUTA-RELATED"/>
    <property type="match status" value="1"/>
</dbReference>
<dbReference type="Proteomes" id="UP000320055">
    <property type="component" value="Unassembled WGS sequence"/>
</dbReference>
<dbReference type="PANTHER" id="PTHR23419:SF8">
    <property type="entry name" value="FI09726P"/>
    <property type="match status" value="1"/>
</dbReference>
<dbReference type="Gene3D" id="3.30.70.120">
    <property type="match status" value="1"/>
</dbReference>
<dbReference type="OrthoDB" id="37622at2"/>
<dbReference type="Pfam" id="PF03091">
    <property type="entry name" value="CutA1"/>
    <property type="match status" value="1"/>
</dbReference>
<gene>
    <name evidence="2" type="primary">cutA</name>
    <name evidence="2" type="ORF">H1P_640018</name>
</gene>
<dbReference type="GO" id="GO:0010038">
    <property type="term" value="P:response to metal ion"/>
    <property type="evidence" value="ECO:0007669"/>
    <property type="project" value="InterPro"/>
</dbReference>
<evidence type="ECO:0000313" key="2">
    <source>
        <dbReference type="EMBL" id="VEP17751.1"/>
    </source>
</evidence>
<dbReference type="EMBL" id="CAACVJ010000601">
    <property type="protein sequence ID" value="VEP17751.1"/>
    <property type="molecule type" value="Genomic_DNA"/>
</dbReference>
<sequence length="113" mass="12749">MPDNNFEYGVVLTTVSSEEQGKAIAKSLLNEKLAACISIFPLQSLYTWQGEMNQDREWQLIIKTRLDLLSELKTKIQSLHDYEVPEIIALPIVDGSKSYLQWLGSNTTSDLSS</sequence>
<reference evidence="2 3" key="1">
    <citation type="submission" date="2019-01" db="EMBL/GenBank/DDBJ databases">
        <authorList>
            <person name="Brito A."/>
        </authorList>
    </citation>
    <scope>NUCLEOTIDE SEQUENCE [LARGE SCALE GENOMIC DNA]</scope>
    <source>
        <strain evidence="2">1</strain>
    </source>
</reference>
<organism evidence="2 3">
    <name type="scientific">Hyella patelloides LEGE 07179</name>
    <dbReference type="NCBI Taxonomy" id="945734"/>
    <lineage>
        <taxon>Bacteria</taxon>
        <taxon>Bacillati</taxon>
        <taxon>Cyanobacteriota</taxon>
        <taxon>Cyanophyceae</taxon>
        <taxon>Pleurocapsales</taxon>
        <taxon>Hyellaceae</taxon>
        <taxon>Hyella</taxon>
    </lineage>
</organism>
<dbReference type="GO" id="GO:0005507">
    <property type="term" value="F:copper ion binding"/>
    <property type="evidence" value="ECO:0007669"/>
    <property type="project" value="TreeGrafter"/>
</dbReference>
<evidence type="ECO:0000256" key="1">
    <source>
        <dbReference type="ARBA" id="ARBA00010169"/>
    </source>
</evidence>
<dbReference type="RefSeq" id="WP_144867236.1">
    <property type="nucleotide sequence ID" value="NZ_LR213823.1"/>
</dbReference>
<dbReference type="InterPro" id="IPR015867">
    <property type="entry name" value="N-reg_PII/ATP_PRibTrfase_C"/>
</dbReference>
<comment type="similarity">
    <text evidence="1">Belongs to the CutA family.</text>
</comment>